<dbReference type="RefSeq" id="WP_165901785.1">
    <property type="nucleotide sequence ID" value="NZ_SLZR01000002.1"/>
</dbReference>
<evidence type="ECO:0000256" key="4">
    <source>
        <dbReference type="ARBA" id="ARBA00022932"/>
    </source>
</evidence>
<dbReference type="InterPro" id="IPR006133">
    <property type="entry name" value="DNA-dir_DNA_pol_B_exonuc"/>
</dbReference>
<dbReference type="Gene3D" id="6.10.140.1130">
    <property type="match status" value="1"/>
</dbReference>
<evidence type="ECO:0000256" key="2">
    <source>
        <dbReference type="ARBA" id="ARBA00022679"/>
    </source>
</evidence>
<dbReference type="PRINTS" id="PR00106">
    <property type="entry name" value="DNAPOLB"/>
</dbReference>
<dbReference type="EC" id="2.7.7.7" evidence="7"/>
<dbReference type="CDD" id="cd05537">
    <property type="entry name" value="POLBc_Pol_II"/>
    <property type="match status" value="1"/>
</dbReference>
<evidence type="ECO:0000256" key="6">
    <source>
        <dbReference type="ARBA" id="ARBA00049244"/>
    </source>
</evidence>
<dbReference type="GO" id="GO:0000166">
    <property type="term" value="F:nucleotide binding"/>
    <property type="evidence" value="ECO:0007669"/>
    <property type="project" value="InterPro"/>
</dbReference>
<sequence>MKEHTPLFVVSHHWQEQADGIDLRFWLKGENHAEQWLVTAQESVCFVAQTQLPAWQRLWQQKRFAVRVGERVFTTLMGAQAVPVYSRSVRAQRRWVKEGRSQGMSVWEDDVMPSDRYLMERFLFGSLQFTDAKPQPAHSQPSLHCLSVDIETEWYTPGKLPALYSVALATPSEKQVLIVDPGGASRPPEDMPGLVVVDTVKACLQQTVAFIQQVNPDCIIGWNVIDFDLRILQQHCDREGVPFSIGRNRQSPVWRQRSDNQERYAIELEGRQVVDGPGAFRSAAWFFEDFSLETVAQSVLKRGKRIDHVDDRVAEIERLYRQNLTAFAQYNLEDAQLVLDLFDAAGLWHFLIERAHLTGLPMSRAGGSSAAFNTVYLPRLHRYGFIANHVGEQVLHDASPGGFVMDSAPGIYNNVLVLDFKSLYPSIIRTFLVDPLGLQLGLAGSEDESVEGFLGARFHREKHILPALIDQLWAARDQAKAQKNAPMSQAIKIIMNSFYGVLGSHLCRFFDPRLASSITMRGHQILQQTREFIEARGFAVIYGDTDSVFVHAADHHDPEQLGHELAGLLNRWWQQQVASLYRLESHLEIEFETLYSRFVMPTIRGTDKGSKKRYAGWKKTEAGHELVFKGLEAVRSDWTPLAKRFQISLYESFFTGVNFKPLIAQTVLQLKNGELDDQIIYRKSLRRRPEQYQKNIPPHVQAALIRRRLQPGWQGRTIEYVRTVEGWQPVPFVTAAPDYEHYIEKQLAPVAQALLHFLDLDFFALIDEQMSLF</sequence>
<comment type="similarity">
    <text evidence="1 7">Belongs to the DNA polymerase type-B family.</text>
</comment>
<dbReference type="PANTHER" id="PTHR10322:SF23">
    <property type="entry name" value="DNA POLYMERASE DELTA CATALYTIC SUBUNIT"/>
    <property type="match status" value="1"/>
</dbReference>
<dbReference type="Gene3D" id="3.90.1600.10">
    <property type="entry name" value="Palm domain of DNA polymerase"/>
    <property type="match status" value="2"/>
</dbReference>
<dbReference type="Pfam" id="PF00136">
    <property type="entry name" value="DNA_pol_B"/>
    <property type="match status" value="1"/>
</dbReference>
<dbReference type="InterPro" id="IPR012337">
    <property type="entry name" value="RNaseH-like_sf"/>
</dbReference>
<dbReference type="NCBIfam" id="NF004421">
    <property type="entry name" value="PRK05762.1-2"/>
    <property type="match status" value="1"/>
</dbReference>
<name>A0A4R3IBP4_9GAMM</name>
<gene>
    <name evidence="10" type="ORF">BCF53_10258</name>
</gene>
<dbReference type="InterPro" id="IPR043502">
    <property type="entry name" value="DNA/RNA_pol_sf"/>
</dbReference>
<dbReference type="InterPro" id="IPR036397">
    <property type="entry name" value="RNaseH_sf"/>
</dbReference>
<comment type="catalytic activity">
    <reaction evidence="6 7">
        <text>DNA(n) + a 2'-deoxyribonucleoside 5'-triphosphate = DNA(n+1) + diphosphate</text>
        <dbReference type="Rhea" id="RHEA:22508"/>
        <dbReference type="Rhea" id="RHEA-COMP:17339"/>
        <dbReference type="Rhea" id="RHEA-COMP:17340"/>
        <dbReference type="ChEBI" id="CHEBI:33019"/>
        <dbReference type="ChEBI" id="CHEBI:61560"/>
        <dbReference type="ChEBI" id="CHEBI:173112"/>
        <dbReference type="EC" id="2.7.7.7"/>
    </reaction>
</comment>
<dbReference type="SMART" id="SM00486">
    <property type="entry name" value="POLBc"/>
    <property type="match status" value="1"/>
</dbReference>
<feature type="domain" description="DNA-directed DNA polymerase family B exonuclease" evidence="9">
    <location>
        <begin position="136"/>
        <end position="275"/>
    </location>
</feature>
<dbReference type="InterPro" id="IPR050240">
    <property type="entry name" value="DNA_pol_type-B"/>
</dbReference>
<dbReference type="GO" id="GO:0045004">
    <property type="term" value="P:DNA replication proofreading"/>
    <property type="evidence" value="ECO:0007669"/>
    <property type="project" value="TreeGrafter"/>
</dbReference>
<organism evidence="10 11">
    <name type="scientific">Reinekea marinisedimentorum</name>
    <dbReference type="NCBI Taxonomy" id="230495"/>
    <lineage>
        <taxon>Bacteria</taxon>
        <taxon>Pseudomonadati</taxon>
        <taxon>Pseudomonadota</taxon>
        <taxon>Gammaproteobacteria</taxon>
        <taxon>Oceanospirillales</taxon>
        <taxon>Saccharospirillaceae</taxon>
        <taxon>Reinekea</taxon>
    </lineage>
</organism>
<dbReference type="Gene3D" id="1.10.132.60">
    <property type="entry name" value="DNA polymerase family B, C-terminal domain"/>
    <property type="match status" value="1"/>
</dbReference>
<dbReference type="Gene3D" id="1.10.287.690">
    <property type="entry name" value="Helix hairpin bin"/>
    <property type="match status" value="1"/>
</dbReference>
<dbReference type="PROSITE" id="PS00116">
    <property type="entry name" value="DNA_POLYMERASE_B"/>
    <property type="match status" value="1"/>
</dbReference>
<dbReference type="PANTHER" id="PTHR10322">
    <property type="entry name" value="DNA POLYMERASE CATALYTIC SUBUNIT"/>
    <property type="match status" value="1"/>
</dbReference>
<evidence type="ECO:0000313" key="11">
    <source>
        <dbReference type="Proteomes" id="UP000295793"/>
    </source>
</evidence>
<evidence type="ECO:0000256" key="5">
    <source>
        <dbReference type="ARBA" id="ARBA00023125"/>
    </source>
</evidence>
<keyword evidence="11" id="KW-1185">Reference proteome</keyword>
<keyword evidence="2 7" id="KW-0808">Transferase</keyword>
<dbReference type="GO" id="GO:0008296">
    <property type="term" value="F:3'-5'-DNA exonuclease activity"/>
    <property type="evidence" value="ECO:0007669"/>
    <property type="project" value="TreeGrafter"/>
</dbReference>
<feature type="domain" description="DNA-directed DNA polymerase family B multifunctional" evidence="8">
    <location>
        <begin position="367"/>
        <end position="721"/>
    </location>
</feature>
<dbReference type="Pfam" id="PF03104">
    <property type="entry name" value="DNA_pol_B_exo1"/>
    <property type="match status" value="1"/>
</dbReference>
<reference evidence="10 11" key="1">
    <citation type="submission" date="2019-03" db="EMBL/GenBank/DDBJ databases">
        <title>Genomic Encyclopedia of Archaeal and Bacterial Type Strains, Phase II (KMG-II): from individual species to whole genera.</title>
        <authorList>
            <person name="Goeker M."/>
        </authorList>
    </citation>
    <scope>NUCLEOTIDE SEQUENCE [LARGE SCALE GENOMIC DNA]</scope>
    <source>
        <strain evidence="10 11">DSM 15388</strain>
    </source>
</reference>
<evidence type="ECO:0000259" key="8">
    <source>
        <dbReference type="Pfam" id="PF00136"/>
    </source>
</evidence>
<dbReference type="GO" id="GO:0003887">
    <property type="term" value="F:DNA-directed DNA polymerase activity"/>
    <property type="evidence" value="ECO:0007669"/>
    <property type="project" value="UniProtKB-KW"/>
</dbReference>
<dbReference type="InterPro" id="IPR017964">
    <property type="entry name" value="DNA-dir_DNA_pol_B_CS"/>
</dbReference>
<dbReference type="SUPFAM" id="SSF53098">
    <property type="entry name" value="Ribonuclease H-like"/>
    <property type="match status" value="1"/>
</dbReference>
<keyword evidence="3 7" id="KW-0548">Nucleotidyltransferase</keyword>
<dbReference type="AlphaFoldDB" id="A0A4R3IBP4"/>
<dbReference type="GO" id="GO:0009432">
    <property type="term" value="P:SOS response"/>
    <property type="evidence" value="ECO:0007669"/>
    <property type="project" value="TreeGrafter"/>
</dbReference>
<evidence type="ECO:0000313" key="10">
    <source>
        <dbReference type="EMBL" id="TCS43035.1"/>
    </source>
</evidence>
<evidence type="ECO:0000256" key="3">
    <source>
        <dbReference type="ARBA" id="ARBA00022695"/>
    </source>
</evidence>
<dbReference type="InterPro" id="IPR006172">
    <property type="entry name" value="DNA-dir_DNA_pol_B"/>
</dbReference>
<comment type="caution">
    <text evidence="10">The sequence shown here is derived from an EMBL/GenBank/DDBJ whole genome shotgun (WGS) entry which is preliminary data.</text>
</comment>
<accession>A0A4R3IBP4</accession>
<keyword evidence="7" id="KW-0235">DNA replication</keyword>
<dbReference type="SUPFAM" id="SSF56672">
    <property type="entry name" value="DNA/RNA polymerases"/>
    <property type="match status" value="1"/>
</dbReference>
<keyword evidence="5 7" id="KW-0238">DNA-binding</keyword>
<dbReference type="Gene3D" id="3.30.420.10">
    <property type="entry name" value="Ribonuclease H-like superfamily/Ribonuclease H"/>
    <property type="match status" value="1"/>
</dbReference>
<protein>
    <recommendedName>
        <fullName evidence="7">DNA polymerase</fullName>
        <ecNumber evidence="7">2.7.7.7</ecNumber>
    </recommendedName>
</protein>
<dbReference type="GO" id="GO:0003677">
    <property type="term" value="F:DNA binding"/>
    <property type="evidence" value="ECO:0007669"/>
    <property type="project" value="UniProtKB-KW"/>
</dbReference>
<keyword evidence="4 7" id="KW-0239">DNA-directed DNA polymerase</keyword>
<dbReference type="InterPro" id="IPR023211">
    <property type="entry name" value="DNA_pol_palm_dom_sf"/>
</dbReference>
<dbReference type="Proteomes" id="UP000295793">
    <property type="component" value="Unassembled WGS sequence"/>
</dbReference>
<dbReference type="FunFam" id="3.90.1600.10:FF:000030">
    <property type="entry name" value="DNA polymerase II"/>
    <property type="match status" value="1"/>
</dbReference>
<evidence type="ECO:0000256" key="1">
    <source>
        <dbReference type="ARBA" id="ARBA00005755"/>
    </source>
</evidence>
<dbReference type="InterPro" id="IPR006134">
    <property type="entry name" value="DNA-dir_DNA_pol_B_multi_dom"/>
</dbReference>
<proteinExistence type="inferred from homology"/>
<dbReference type="InterPro" id="IPR042087">
    <property type="entry name" value="DNA_pol_B_thumb"/>
</dbReference>
<dbReference type="EMBL" id="SLZR01000002">
    <property type="protein sequence ID" value="TCS43035.1"/>
    <property type="molecule type" value="Genomic_DNA"/>
</dbReference>
<evidence type="ECO:0000259" key="9">
    <source>
        <dbReference type="Pfam" id="PF03104"/>
    </source>
</evidence>
<evidence type="ECO:0000256" key="7">
    <source>
        <dbReference type="RuleBase" id="RU000442"/>
    </source>
</evidence>